<dbReference type="RefSeq" id="WP_106347424.1">
    <property type="nucleotide sequence ID" value="NZ_PVUE01000001.1"/>
</dbReference>
<accession>A0A2T1A732</accession>
<dbReference type="PANTHER" id="PTHR46438">
    <property type="entry name" value="ALPHA/BETA-HYDROLASES SUPERFAMILY PROTEIN"/>
    <property type="match status" value="1"/>
</dbReference>
<dbReference type="OrthoDB" id="3771266at2"/>
<dbReference type="PRINTS" id="PR00111">
    <property type="entry name" value="ABHYDROLASE"/>
</dbReference>
<comment type="caution">
    <text evidence="2">The sequence shown here is derived from an EMBL/GenBank/DDBJ whole genome shotgun (WGS) entry which is preliminary data.</text>
</comment>
<gene>
    <name evidence="2" type="ORF">CLV47_101535</name>
</gene>
<dbReference type="SUPFAM" id="SSF53474">
    <property type="entry name" value="alpha/beta-Hydrolases"/>
    <property type="match status" value="1"/>
</dbReference>
<dbReference type="AlphaFoldDB" id="A0A2T1A732"/>
<feature type="domain" description="AB hydrolase-1" evidence="1">
    <location>
        <begin position="24"/>
        <end position="254"/>
    </location>
</feature>
<dbReference type="Gene3D" id="3.40.50.1820">
    <property type="entry name" value="alpha/beta hydrolase"/>
    <property type="match status" value="1"/>
</dbReference>
<sequence>MTTNYVEVEGGRVAYSVDGKGPLVLCVPGMGDLRTSYRFLAPALVQRGFRVACMDLPGHGESSDGFAAYDDVNLGKAILAVIEALGGPAIVVGNSMAAGAAVWASVEAPTTINGLALLGPFVRDPLVNWVSRAAMTALLVKPWGPAAWRSYFKKSFPSAPPADLNSHIADIKSSMERGEHWRSFVKTTRTTHRPAEERIARVTVPTLVVMGSKDQDWPDPRMEAQWVVEQTDGRLVMVDGAGHYPMAEFPDVVSPAVGDFIAEVTGNA</sequence>
<dbReference type="EMBL" id="PVUE01000001">
    <property type="protein sequence ID" value="PRZ44409.1"/>
    <property type="molecule type" value="Genomic_DNA"/>
</dbReference>
<dbReference type="InterPro" id="IPR000073">
    <property type="entry name" value="AB_hydrolase_1"/>
</dbReference>
<dbReference type="InterPro" id="IPR029058">
    <property type="entry name" value="AB_hydrolase_fold"/>
</dbReference>
<evidence type="ECO:0000313" key="3">
    <source>
        <dbReference type="Proteomes" id="UP000237752"/>
    </source>
</evidence>
<keyword evidence="2" id="KW-0378">Hydrolase</keyword>
<dbReference type="PRINTS" id="PR00412">
    <property type="entry name" value="EPOXHYDRLASE"/>
</dbReference>
<name>A0A2T1A732_9ACTN</name>
<evidence type="ECO:0000259" key="1">
    <source>
        <dbReference type="Pfam" id="PF12697"/>
    </source>
</evidence>
<dbReference type="GO" id="GO:0016787">
    <property type="term" value="F:hydrolase activity"/>
    <property type="evidence" value="ECO:0007669"/>
    <property type="project" value="UniProtKB-KW"/>
</dbReference>
<dbReference type="PANTHER" id="PTHR46438:SF11">
    <property type="entry name" value="LIPASE-RELATED"/>
    <property type="match status" value="1"/>
</dbReference>
<keyword evidence="3" id="KW-1185">Reference proteome</keyword>
<proteinExistence type="predicted"/>
<dbReference type="InterPro" id="IPR000639">
    <property type="entry name" value="Epox_hydrolase-like"/>
</dbReference>
<evidence type="ECO:0000313" key="2">
    <source>
        <dbReference type="EMBL" id="PRZ44409.1"/>
    </source>
</evidence>
<dbReference type="Pfam" id="PF12697">
    <property type="entry name" value="Abhydrolase_6"/>
    <property type="match status" value="1"/>
</dbReference>
<protein>
    <submittedName>
        <fullName evidence="2">Alpha-beta hydrolase superfamily lysophospholipase</fullName>
    </submittedName>
</protein>
<reference evidence="2 3" key="1">
    <citation type="submission" date="2018-03" db="EMBL/GenBank/DDBJ databases">
        <title>Genomic Encyclopedia of Archaeal and Bacterial Type Strains, Phase II (KMG-II): from individual species to whole genera.</title>
        <authorList>
            <person name="Goeker M."/>
        </authorList>
    </citation>
    <scope>NUCLEOTIDE SEQUENCE [LARGE SCALE GENOMIC DNA]</scope>
    <source>
        <strain evidence="2 3">DSM 100065</strain>
    </source>
</reference>
<organism evidence="2 3">
    <name type="scientific">Antricoccus suffuscus</name>
    <dbReference type="NCBI Taxonomy" id="1629062"/>
    <lineage>
        <taxon>Bacteria</taxon>
        <taxon>Bacillati</taxon>
        <taxon>Actinomycetota</taxon>
        <taxon>Actinomycetes</taxon>
        <taxon>Geodermatophilales</taxon>
        <taxon>Antricoccaceae</taxon>
        <taxon>Antricoccus</taxon>
    </lineage>
</organism>
<dbReference type="Proteomes" id="UP000237752">
    <property type="component" value="Unassembled WGS sequence"/>
</dbReference>